<organism evidence="2">
    <name type="scientific">Lacrimispora sp. BS-2</name>
    <dbReference type="NCBI Taxonomy" id="3151850"/>
    <lineage>
        <taxon>Bacteria</taxon>
        <taxon>Bacillati</taxon>
        <taxon>Bacillota</taxon>
        <taxon>Clostridia</taxon>
        <taxon>Lachnospirales</taxon>
        <taxon>Lachnospiraceae</taxon>
        <taxon>Lacrimispora</taxon>
    </lineage>
</organism>
<gene>
    <name evidence="2" type="ORF">ABFV83_10920</name>
</gene>
<dbReference type="AlphaFoldDB" id="A0AAU7PJC9"/>
<feature type="region of interest" description="Disordered" evidence="1">
    <location>
        <begin position="1"/>
        <end position="37"/>
    </location>
</feature>
<evidence type="ECO:0008006" key="3">
    <source>
        <dbReference type="Google" id="ProtNLM"/>
    </source>
</evidence>
<feature type="compositionally biased region" description="Low complexity" evidence="1">
    <location>
        <begin position="20"/>
        <end position="29"/>
    </location>
</feature>
<dbReference type="RefSeq" id="WP_349943804.1">
    <property type="nucleotide sequence ID" value="NZ_CP157940.1"/>
</dbReference>
<name>A0AAU7PJC9_9FIRM</name>
<accession>A0AAU7PJC9</accession>
<evidence type="ECO:0000313" key="2">
    <source>
        <dbReference type="EMBL" id="XBS52352.1"/>
    </source>
</evidence>
<reference evidence="2" key="1">
    <citation type="submission" date="2024-06" db="EMBL/GenBank/DDBJ databases">
        <title>Lacrimispora cavernae sp. nov., a novel anaerobe isolated from bat guano pile inside a cave.</title>
        <authorList>
            <person name="Miller S.L."/>
            <person name="Lu N."/>
            <person name="King J."/>
            <person name="Sankaranarayanan K."/>
            <person name="Lawson P.A."/>
        </authorList>
    </citation>
    <scope>NUCLEOTIDE SEQUENCE</scope>
    <source>
        <strain evidence="2">BS-2</strain>
    </source>
</reference>
<dbReference type="EMBL" id="CP157940">
    <property type="protein sequence ID" value="XBS52352.1"/>
    <property type="molecule type" value="Genomic_DNA"/>
</dbReference>
<feature type="compositionally biased region" description="Basic and acidic residues" evidence="1">
    <location>
        <begin position="1"/>
        <end position="14"/>
    </location>
</feature>
<protein>
    <recommendedName>
        <fullName evidence="3">Transmembrane protein</fullName>
    </recommendedName>
</protein>
<sequence>MELRKKDEEKDKHRYIWIPNQNSNSNSGSNDKKNDNVIQFPDVKGEDVAAAAIIGGVAYGIRWLVKAGVTFSTGIPALACPF</sequence>
<evidence type="ECO:0000256" key="1">
    <source>
        <dbReference type="SAM" id="MobiDB-lite"/>
    </source>
</evidence>
<proteinExistence type="predicted"/>